<dbReference type="PROSITE" id="PS50259">
    <property type="entry name" value="G_PROTEIN_RECEP_F3_4"/>
    <property type="match status" value="1"/>
</dbReference>
<keyword evidence="10" id="KW-1185">Reference proteome</keyword>
<evidence type="ECO:0000256" key="6">
    <source>
        <dbReference type="SAM" id="MobiDB-lite"/>
    </source>
</evidence>
<evidence type="ECO:0000256" key="7">
    <source>
        <dbReference type="SAM" id="Phobius"/>
    </source>
</evidence>
<dbReference type="OrthoDB" id="425344at2759"/>
<feature type="compositionally biased region" description="Basic and acidic residues" evidence="6">
    <location>
        <begin position="138"/>
        <end position="147"/>
    </location>
</feature>
<gene>
    <name evidence="9" type="ORF">llap_19169</name>
</gene>
<keyword evidence="2 7" id="KW-0812">Transmembrane</keyword>
<dbReference type="Pfam" id="PF00003">
    <property type="entry name" value="7tm_3"/>
    <property type="match status" value="1"/>
</dbReference>
<evidence type="ECO:0000259" key="8">
    <source>
        <dbReference type="PROSITE" id="PS50259"/>
    </source>
</evidence>
<reference evidence="10" key="2">
    <citation type="submission" date="2017-12" db="EMBL/GenBank/DDBJ databases">
        <title>Genome sequence of the Bar-tailed Godwit (Limosa lapponica baueri).</title>
        <authorList>
            <person name="Lima N.C.B."/>
            <person name="Parody-Merino A.M."/>
            <person name="Battley P.F."/>
            <person name="Fidler A.E."/>
            <person name="Prosdocimi F."/>
        </authorList>
    </citation>
    <scope>NUCLEOTIDE SEQUENCE [LARGE SCALE GENOMIC DNA]</scope>
</reference>
<dbReference type="AlphaFoldDB" id="A0A2I0T9R0"/>
<keyword evidence="4 7" id="KW-0472">Membrane</keyword>
<comment type="subcellular location">
    <subcellularLocation>
        <location evidence="1">Membrane</location>
        <topology evidence="1">Multi-pass membrane protein</topology>
    </subcellularLocation>
</comment>
<evidence type="ECO:0000313" key="10">
    <source>
        <dbReference type="Proteomes" id="UP000233556"/>
    </source>
</evidence>
<dbReference type="InterPro" id="IPR050726">
    <property type="entry name" value="mGluR"/>
</dbReference>
<reference evidence="10" key="1">
    <citation type="submission" date="2017-11" db="EMBL/GenBank/DDBJ databases">
        <authorList>
            <person name="Lima N.C."/>
            <person name="Parody-Merino A.M."/>
            <person name="Battley P.F."/>
            <person name="Fidler A.E."/>
            <person name="Prosdocimi F."/>
        </authorList>
    </citation>
    <scope>NUCLEOTIDE SEQUENCE [LARGE SCALE GENOMIC DNA]</scope>
</reference>
<organism evidence="9 10">
    <name type="scientific">Limosa lapponica baueri</name>
    <dbReference type="NCBI Taxonomy" id="1758121"/>
    <lineage>
        <taxon>Eukaryota</taxon>
        <taxon>Metazoa</taxon>
        <taxon>Chordata</taxon>
        <taxon>Craniata</taxon>
        <taxon>Vertebrata</taxon>
        <taxon>Euteleostomi</taxon>
        <taxon>Archelosauria</taxon>
        <taxon>Archosauria</taxon>
        <taxon>Dinosauria</taxon>
        <taxon>Saurischia</taxon>
        <taxon>Theropoda</taxon>
        <taxon>Coelurosauria</taxon>
        <taxon>Aves</taxon>
        <taxon>Neognathae</taxon>
        <taxon>Neoaves</taxon>
        <taxon>Charadriiformes</taxon>
        <taxon>Scolopacidae</taxon>
        <taxon>Limosa</taxon>
    </lineage>
</organism>
<keyword evidence="3 7" id="KW-1133">Transmembrane helix</keyword>
<feature type="region of interest" description="Disordered" evidence="6">
    <location>
        <begin position="31"/>
        <end position="158"/>
    </location>
</feature>
<evidence type="ECO:0000256" key="2">
    <source>
        <dbReference type="ARBA" id="ARBA00022692"/>
    </source>
</evidence>
<dbReference type="Proteomes" id="UP000233556">
    <property type="component" value="Unassembled WGS sequence"/>
</dbReference>
<dbReference type="GO" id="GO:0004930">
    <property type="term" value="F:G protein-coupled receptor activity"/>
    <property type="evidence" value="ECO:0007669"/>
    <property type="project" value="InterPro"/>
</dbReference>
<feature type="transmembrane region" description="Helical" evidence="7">
    <location>
        <begin position="259"/>
        <end position="280"/>
    </location>
</feature>
<dbReference type="PANTHER" id="PTHR24060">
    <property type="entry name" value="METABOTROPIC GLUTAMATE RECEPTOR"/>
    <property type="match status" value="1"/>
</dbReference>
<dbReference type="InterPro" id="IPR000337">
    <property type="entry name" value="GPCR_3"/>
</dbReference>
<feature type="transmembrane region" description="Helical" evidence="7">
    <location>
        <begin position="208"/>
        <end position="229"/>
    </location>
</feature>
<keyword evidence="9" id="KW-0675">Receptor</keyword>
<keyword evidence="5" id="KW-0325">Glycoprotein</keyword>
<dbReference type="PRINTS" id="PR00248">
    <property type="entry name" value="GPCRMGR"/>
</dbReference>
<feature type="transmembrane region" description="Helical" evidence="7">
    <location>
        <begin position="292"/>
        <end position="311"/>
    </location>
</feature>
<dbReference type="EMBL" id="KZ514513">
    <property type="protein sequence ID" value="PKU30526.1"/>
    <property type="molecule type" value="Genomic_DNA"/>
</dbReference>
<evidence type="ECO:0000256" key="5">
    <source>
        <dbReference type="ARBA" id="ARBA00023180"/>
    </source>
</evidence>
<name>A0A2I0T9R0_LIMLA</name>
<dbReference type="InterPro" id="IPR017978">
    <property type="entry name" value="GPCR_3_C"/>
</dbReference>
<evidence type="ECO:0000256" key="4">
    <source>
        <dbReference type="ARBA" id="ARBA00023136"/>
    </source>
</evidence>
<evidence type="ECO:0000256" key="1">
    <source>
        <dbReference type="ARBA" id="ARBA00004141"/>
    </source>
</evidence>
<protein>
    <submittedName>
        <fullName evidence="9">Metabotropic glutamate receptor 6</fullName>
    </submittedName>
</protein>
<sequence length="338" mass="37437">MGSFGQKLANGSVVVAPTVLQTSKIAIFVPKMGDLDPPPYWEGRSPTESEAAGEDFSRGRAEEEEGLTFNGDPSPGRQETGPEGQGAALGRKRKRWGGRWRRRRGGRGRRRRRKGWRGEGGRGGVGGGRDGEEEEEEKGGLRRKVEKEEEEEGKEVWRKRKKVEVGGRGRWKVEMGGGGRNGEEEGGRGGRQEMGRKRRERKSSISQLVLTFTLSCLQLVAAFIGFILFSPHSLIDYKKGQTPGPKDTQGLLRCEGGTLACLAYALLLMLTCTIYTIKAWGVLEAFNEVKPISFTMYTTCIAWLVFSPIFFSTTQLAKRVRTSRGPTQEMEECGRLAS</sequence>
<accession>A0A2I0T9R0</accession>
<evidence type="ECO:0000256" key="3">
    <source>
        <dbReference type="ARBA" id="ARBA00022989"/>
    </source>
</evidence>
<feature type="region of interest" description="Disordered" evidence="6">
    <location>
        <begin position="170"/>
        <end position="199"/>
    </location>
</feature>
<feature type="compositionally biased region" description="Basic and acidic residues" evidence="6">
    <location>
        <begin position="181"/>
        <end position="195"/>
    </location>
</feature>
<evidence type="ECO:0000313" key="9">
    <source>
        <dbReference type="EMBL" id="PKU30526.1"/>
    </source>
</evidence>
<feature type="domain" description="G-protein coupled receptors family 3 profile" evidence="8">
    <location>
        <begin position="195"/>
        <end position="315"/>
    </location>
</feature>
<proteinExistence type="predicted"/>
<feature type="compositionally biased region" description="Basic residues" evidence="6">
    <location>
        <begin position="90"/>
        <end position="115"/>
    </location>
</feature>
<dbReference type="GO" id="GO:0016020">
    <property type="term" value="C:membrane"/>
    <property type="evidence" value="ECO:0007669"/>
    <property type="project" value="UniProtKB-SubCell"/>
</dbReference>